<dbReference type="Pfam" id="PF00001">
    <property type="entry name" value="7tm_1"/>
    <property type="match status" value="1"/>
</dbReference>
<protein>
    <recommendedName>
        <fullName evidence="6">G-protein coupled receptors family 1 profile domain-containing protein</fullName>
    </recommendedName>
</protein>
<organism evidence="7 8">
    <name type="scientific">Mytilus galloprovincialis</name>
    <name type="common">Mediterranean mussel</name>
    <dbReference type="NCBI Taxonomy" id="29158"/>
    <lineage>
        <taxon>Eukaryota</taxon>
        <taxon>Metazoa</taxon>
        <taxon>Spiralia</taxon>
        <taxon>Lophotrochozoa</taxon>
        <taxon>Mollusca</taxon>
        <taxon>Bivalvia</taxon>
        <taxon>Autobranchia</taxon>
        <taxon>Pteriomorphia</taxon>
        <taxon>Mytilida</taxon>
        <taxon>Mytiloidea</taxon>
        <taxon>Mytilidae</taxon>
        <taxon>Mytilinae</taxon>
        <taxon>Mytilus</taxon>
    </lineage>
</organism>
<dbReference type="AlphaFoldDB" id="A0A8B6BYG8"/>
<evidence type="ECO:0000256" key="1">
    <source>
        <dbReference type="ARBA" id="ARBA00004370"/>
    </source>
</evidence>
<feature type="transmembrane region" description="Helical" evidence="5">
    <location>
        <begin position="251"/>
        <end position="271"/>
    </location>
</feature>
<dbReference type="GO" id="GO:0016020">
    <property type="term" value="C:membrane"/>
    <property type="evidence" value="ECO:0007669"/>
    <property type="project" value="UniProtKB-SubCell"/>
</dbReference>
<feature type="transmembrane region" description="Helical" evidence="5">
    <location>
        <begin position="157"/>
        <end position="176"/>
    </location>
</feature>
<feature type="transmembrane region" description="Helical" evidence="5">
    <location>
        <begin position="20"/>
        <end position="38"/>
    </location>
</feature>
<reference evidence="7" key="1">
    <citation type="submission" date="2018-11" db="EMBL/GenBank/DDBJ databases">
        <authorList>
            <person name="Alioto T."/>
            <person name="Alioto T."/>
        </authorList>
    </citation>
    <scope>NUCLEOTIDE SEQUENCE</scope>
</reference>
<dbReference type="InterPro" id="IPR017452">
    <property type="entry name" value="GPCR_Rhodpsn_7TM"/>
</dbReference>
<dbReference type="InterPro" id="IPR000276">
    <property type="entry name" value="GPCR_Rhodpsn"/>
</dbReference>
<evidence type="ECO:0000256" key="5">
    <source>
        <dbReference type="SAM" id="Phobius"/>
    </source>
</evidence>
<gene>
    <name evidence="7" type="ORF">MGAL_10B049970</name>
</gene>
<comment type="subcellular location">
    <subcellularLocation>
        <location evidence="1">Membrane</location>
    </subcellularLocation>
</comment>
<name>A0A8B6BYG8_MYTGA</name>
<dbReference type="OrthoDB" id="10339438at2759"/>
<evidence type="ECO:0000256" key="3">
    <source>
        <dbReference type="ARBA" id="ARBA00022989"/>
    </source>
</evidence>
<feature type="transmembrane region" description="Helical" evidence="5">
    <location>
        <begin position="207"/>
        <end position="231"/>
    </location>
</feature>
<evidence type="ECO:0000256" key="2">
    <source>
        <dbReference type="ARBA" id="ARBA00022692"/>
    </source>
</evidence>
<dbReference type="Proteomes" id="UP000596742">
    <property type="component" value="Unassembled WGS sequence"/>
</dbReference>
<dbReference type="PROSITE" id="PS50262">
    <property type="entry name" value="G_PROTEIN_RECEP_F1_2"/>
    <property type="match status" value="1"/>
</dbReference>
<keyword evidence="3 5" id="KW-1133">Transmembrane helix</keyword>
<dbReference type="InterPro" id="IPR052954">
    <property type="entry name" value="GPCR-Ligand_Int"/>
</dbReference>
<evidence type="ECO:0000313" key="7">
    <source>
        <dbReference type="EMBL" id="VDH96696.1"/>
    </source>
</evidence>
<keyword evidence="8" id="KW-1185">Reference proteome</keyword>
<evidence type="ECO:0000256" key="4">
    <source>
        <dbReference type="ARBA" id="ARBA00023136"/>
    </source>
</evidence>
<keyword evidence="4 5" id="KW-0472">Membrane</keyword>
<keyword evidence="2 5" id="KW-0812">Transmembrane</keyword>
<sequence>MLFMLYARIPFWINTITGPTLAYMSIVMNSVVFVALFNKKIVSPATVFMQGLALADCLAAFCTYGLEPLFMLFYDEIGHSDRKDVVDGNKSNIFIEETGSLVSLEFPYCLMHFLLSNLADMLHLVSILLTASLGLQKFLAVACPIWSKLNMSRRKSAVISIVCFLFSISITMPRMFVVSMNRGQDNTCLVSNPHEIVEKYVLAFHPIIYAGVMAIAIGVMIVSTFVIVYTLCRRKIIRGHATVSKSEGRSCILIICVMMVFLLSEVPRIYINSVIFKTFRFDLDRKKIAEYKVKRQLEPNMIACFGNIFDETKQDTIVMFNITEDDTCTDDRQLQPNFTVTDFMRLLKKTLSNLLPQLYTDLKTKPILSRNSHNINMISDKFNSFLRYSIDFLTNRHLNFVRLFICRENPTKIFLWYMKEYAVRQANQDEKCSHQFGASIDSYLPFLILGGTPYSEPMNYILNIIWGNVDMSLEHLKWLMEILKLTMVAGCASNFVIYIIMSKGIREAIAELIMCLKRKKRGSDIEMHRR</sequence>
<feature type="transmembrane region" description="Helical" evidence="5">
    <location>
        <begin position="45"/>
        <end position="66"/>
    </location>
</feature>
<dbReference type="Gene3D" id="1.20.1070.10">
    <property type="entry name" value="Rhodopsin 7-helix transmembrane proteins"/>
    <property type="match status" value="2"/>
</dbReference>
<dbReference type="EMBL" id="UYJE01000808">
    <property type="protein sequence ID" value="VDH96696.1"/>
    <property type="molecule type" value="Genomic_DNA"/>
</dbReference>
<proteinExistence type="predicted"/>
<feature type="domain" description="G-protein coupled receptors family 1 profile" evidence="6">
    <location>
        <begin position="28"/>
        <end position="267"/>
    </location>
</feature>
<accession>A0A8B6BYG8</accession>
<evidence type="ECO:0000313" key="8">
    <source>
        <dbReference type="Proteomes" id="UP000596742"/>
    </source>
</evidence>
<evidence type="ECO:0000259" key="6">
    <source>
        <dbReference type="PROSITE" id="PS50262"/>
    </source>
</evidence>
<comment type="caution">
    <text evidence="7">The sequence shown here is derived from an EMBL/GenBank/DDBJ whole genome shotgun (WGS) entry which is preliminary data.</text>
</comment>
<dbReference type="PANTHER" id="PTHR46641:SF2">
    <property type="entry name" value="FMRFAMIDE RECEPTOR"/>
    <property type="match status" value="1"/>
</dbReference>
<feature type="transmembrane region" description="Helical" evidence="5">
    <location>
        <begin position="121"/>
        <end position="145"/>
    </location>
</feature>
<dbReference type="PANTHER" id="PTHR46641">
    <property type="entry name" value="FMRFAMIDE RECEPTOR-RELATED"/>
    <property type="match status" value="1"/>
</dbReference>
<dbReference type="GO" id="GO:0004930">
    <property type="term" value="F:G protein-coupled receptor activity"/>
    <property type="evidence" value="ECO:0007669"/>
    <property type="project" value="InterPro"/>
</dbReference>
<dbReference type="SUPFAM" id="SSF81321">
    <property type="entry name" value="Family A G protein-coupled receptor-like"/>
    <property type="match status" value="2"/>
</dbReference>